<keyword evidence="3" id="KW-1185">Reference proteome</keyword>
<protein>
    <recommendedName>
        <fullName evidence="1">Carbohydrate binding module xylan-binding domain-containing protein</fullName>
    </recommendedName>
</protein>
<accession>A0ABT3SHY7</accession>
<sequence>MASAPAATAAATHATPTTRAQGSLLLTALTSVWRRSRPFSPAPIVTVSAAQTTDPSNGSDIAAATAGTTAPEGADVVIEAESLTLSRARNGRTYTDATASGGAALVLARNSSASTIVSLPELTSLVIRAKGDQFRGAPVMSVSVDGKLVSTVSVSATSWADYTIPFSAPAGTHTVSIAFTNDLFSRRLGDRNLRLDSVTVVAAAVESQPPGSDIPGYFQAADWLWKPISADAVMDDNSATWVGYLADPGELHIANLYEYAVTLVSTSDITTSTPRYDVDLTQPWGNDPFGTATVPIPEGTVVPPGSDGHIAVLDSVTGTAFGIWQAKYDRATDTWSGSWGGMTALDGDGIDQSGSATAANIARYAGVVTAAEFSAAVEADTGLNHALAFSTDLAGPDFVYPAGKSDGQNWAGVAVPIPEGYRIQLNPNLDIDSIPGITPGEKVIAKTLQTYGAYIVDQGSARMAFAFELADDATSSYPGSVWADAGLAWDFYDMGKIPWSELRVLAPLGGTAGLQA</sequence>
<dbReference type="Proteomes" id="UP001300745">
    <property type="component" value="Unassembled WGS sequence"/>
</dbReference>
<dbReference type="Gene3D" id="2.60.60.40">
    <property type="match status" value="1"/>
</dbReference>
<dbReference type="InterPro" id="IPR031768">
    <property type="entry name" value="CBM60_xylan-bd"/>
</dbReference>
<evidence type="ECO:0000313" key="3">
    <source>
        <dbReference type="Proteomes" id="UP001300745"/>
    </source>
</evidence>
<dbReference type="InterPro" id="IPR008979">
    <property type="entry name" value="Galactose-bd-like_sf"/>
</dbReference>
<name>A0ABT3SHY7_9MYCO</name>
<gene>
    <name evidence="2" type="ORF">ORI27_20710</name>
</gene>
<evidence type="ECO:0000259" key="1">
    <source>
        <dbReference type="Pfam" id="PF16841"/>
    </source>
</evidence>
<organism evidence="2 3">
    <name type="scientific">Mycobacterium pinniadriaticum</name>
    <dbReference type="NCBI Taxonomy" id="2994102"/>
    <lineage>
        <taxon>Bacteria</taxon>
        <taxon>Bacillati</taxon>
        <taxon>Actinomycetota</taxon>
        <taxon>Actinomycetes</taxon>
        <taxon>Mycobacteriales</taxon>
        <taxon>Mycobacteriaceae</taxon>
        <taxon>Mycobacterium</taxon>
    </lineage>
</organism>
<dbReference type="SUPFAM" id="SSF49785">
    <property type="entry name" value="Galactose-binding domain-like"/>
    <property type="match status" value="1"/>
</dbReference>
<dbReference type="RefSeq" id="WP_265998903.1">
    <property type="nucleotide sequence ID" value="NZ_JAPJDN010000020.1"/>
</dbReference>
<comment type="caution">
    <text evidence="2">The sequence shown here is derived from an EMBL/GenBank/DDBJ whole genome shotgun (WGS) entry which is preliminary data.</text>
</comment>
<dbReference type="EMBL" id="JAPJDO010000020">
    <property type="protein sequence ID" value="MCX2939123.1"/>
    <property type="molecule type" value="Genomic_DNA"/>
</dbReference>
<feature type="domain" description="Carbohydrate binding module xylan-binding" evidence="1">
    <location>
        <begin position="125"/>
        <end position="211"/>
    </location>
</feature>
<proteinExistence type="predicted"/>
<evidence type="ECO:0000313" key="2">
    <source>
        <dbReference type="EMBL" id="MCX2939123.1"/>
    </source>
</evidence>
<reference evidence="2 3" key="1">
    <citation type="submission" date="2022-11" db="EMBL/GenBank/DDBJ databases">
        <title>Mycobacterium sp. nov.</title>
        <authorList>
            <person name="Papic B."/>
            <person name="Spicic S."/>
            <person name="Duvnjak S."/>
        </authorList>
    </citation>
    <scope>NUCLEOTIDE SEQUENCE [LARGE SCALE GENOMIC DNA]</scope>
    <source>
        <strain evidence="2 3">CVI_P4</strain>
    </source>
</reference>
<dbReference type="Pfam" id="PF16841">
    <property type="entry name" value="CBM60"/>
    <property type="match status" value="1"/>
</dbReference>